<accession>A0A932DSM0</accession>
<dbReference type="Proteomes" id="UP000709672">
    <property type="component" value="Unassembled WGS sequence"/>
</dbReference>
<protein>
    <recommendedName>
        <fullName evidence="5">Glycosyltransferase RgtA/B/C/D-like domain-containing protein</fullName>
    </recommendedName>
</protein>
<dbReference type="AlphaFoldDB" id="A0A932DSM0"/>
<keyword evidence="1" id="KW-0472">Membrane</keyword>
<proteinExistence type="predicted"/>
<feature type="transmembrane region" description="Helical" evidence="1">
    <location>
        <begin position="92"/>
        <end position="109"/>
    </location>
</feature>
<comment type="caution">
    <text evidence="3">The sequence shown here is derived from an EMBL/GenBank/DDBJ whole genome shotgun (WGS) entry which is preliminary data.</text>
</comment>
<feature type="transmembrane region" description="Helical" evidence="1">
    <location>
        <begin position="350"/>
        <end position="370"/>
    </location>
</feature>
<organism evidence="3 4">
    <name type="scientific">Candidatus Sungiibacteriota bacterium</name>
    <dbReference type="NCBI Taxonomy" id="2750080"/>
    <lineage>
        <taxon>Bacteria</taxon>
        <taxon>Candidatus Sungiibacteriota</taxon>
    </lineage>
</organism>
<feature type="transmembrane region" description="Helical" evidence="1">
    <location>
        <begin position="259"/>
        <end position="277"/>
    </location>
</feature>
<keyword evidence="2" id="KW-0732">Signal</keyword>
<dbReference type="EMBL" id="JACPHQ010000026">
    <property type="protein sequence ID" value="MBI2466019.1"/>
    <property type="molecule type" value="Genomic_DNA"/>
</dbReference>
<feature type="transmembrane region" description="Helical" evidence="1">
    <location>
        <begin position="115"/>
        <end position="133"/>
    </location>
</feature>
<feature type="transmembrane region" description="Helical" evidence="1">
    <location>
        <begin position="199"/>
        <end position="218"/>
    </location>
</feature>
<feature type="transmembrane region" description="Helical" evidence="1">
    <location>
        <begin position="297"/>
        <end position="315"/>
    </location>
</feature>
<feature type="transmembrane region" description="Helical" evidence="1">
    <location>
        <begin position="321"/>
        <end position="338"/>
    </location>
</feature>
<keyword evidence="1" id="KW-1133">Transmembrane helix</keyword>
<feature type="signal peptide" evidence="2">
    <location>
        <begin position="1"/>
        <end position="30"/>
    </location>
</feature>
<evidence type="ECO:0000256" key="1">
    <source>
        <dbReference type="SAM" id="Phobius"/>
    </source>
</evidence>
<evidence type="ECO:0000313" key="3">
    <source>
        <dbReference type="EMBL" id="MBI2466019.1"/>
    </source>
</evidence>
<feature type="chain" id="PRO_5037367292" description="Glycosyltransferase RgtA/B/C/D-like domain-containing protein" evidence="2">
    <location>
        <begin position="31"/>
        <end position="519"/>
    </location>
</feature>
<evidence type="ECO:0008006" key="5">
    <source>
        <dbReference type="Google" id="ProtNLM"/>
    </source>
</evidence>
<name>A0A932DSM0_9BACT</name>
<sequence length="519" mass="59249">MKNNQIKTIGVVALLAVISAALQFSTPNIADPDSFYHLAHAKIYAERGIFYNEFPWAQFSVIKNLKADIWYGFHLFLIPFTFIKDGILGIKLAGAVITFLTLTAFYWSFNRLKIKWPWVWTLVFIVAAPDVMYRLTMTRPHNLSLALTLIIFALALTSRKKWPILPLGFIAAFLHSALGWLPVLAVTTVFLIQKLRREPAGWLSIFYAATGGVVGLLARPHPWGAVKLTYIQVVEIMLVKTKNIPLLFGRELNPPDLDLFLKNILPATTVLLISLIYYKTVSRKIYDAESQQQKTFLWAALPISLFFFLITTLVARRSYDIFISFGLMSAALALTFYLKPKPANPRRESFVMSALIIAVGLAGLNSIPLFKEYNRNAWPPDDLKESSLWLKANARPGEIVFNTSWDQLGSLMFWNRQNYYINGMDPIFQYTYSQSLYWKNHFMLADTGYTHTCGLIKCLKEEIEPVGLVLARDFGASYVVLKKDRNPKTYFYWARDKTLPLVFDGAKDAVFRVPLFENE</sequence>
<keyword evidence="1" id="KW-0812">Transmembrane</keyword>
<feature type="transmembrane region" description="Helical" evidence="1">
    <location>
        <begin position="164"/>
        <end position="192"/>
    </location>
</feature>
<reference evidence="3" key="1">
    <citation type="submission" date="2020-07" db="EMBL/GenBank/DDBJ databases">
        <title>Huge and variable diversity of episymbiotic CPR bacteria and DPANN archaea in groundwater ecosystems.</title>
        <authorList>
            <person name="He C.Y."/>
            <person name="Keren R."/>
            <person name="Whittaker M."/>
            <person name="Farag I.F."/>
            <person name="Doudna J."/>
            <person name="Cate J.H.D."/>
            <person name="Banfield J.F."/>
        </authorList>
    </citation>
    <scope>NUCLEOTIDE SEQUENCE</scope>
    <source>
        <strain evidence="3">NC_groundwater_418_Ag_B-0.1um_45_10</strain>
    </source>
</reference>
<evidence type="ECO:0000313" key="4">
    <source>
        <dbReference type="Proteomes" id="UP000709672"/>
    </source>
</evidence>
<gene>
    <name evidence="3" type="ORF">HYV66_02190</name>
</gene>
<evidence type="ECO:0000256" key="2">
    <source>
        <dbReference type="SAM" id="SignalP"/>
    </source>
</evidence>